<dbReference type="EMBL" id="GGEC01073294">
    <property type="protein sequence ID" value="MBX53778.1"/>
    <property type="molecule type" value="Transcribed_RNA"/>
</dbReference>
<name>A0A2P2PGB1_RHIMU</name>
<evidence type="ECO:0000313" key="1">
    <source>
        <dbReference type="EMBL" id="MBX53778.1"/>
    </source>
</evidence>
<reference evidence="1" key="1">
    <citation type="submission" date="2018-02" db="EMBL/GenBank/DDBJ databases">
        <title>Rhizophora mucronata_Transcriptome.</title>
        <authorList>
            <person name="Meera S.P."/>
            <person name="Sreeshan A."/>
            <person name="Augustine A."/>
        </authorList>
    </citation>
    <scope>NUCLEOTIDE SEQUENCE</scope>
    <source>
        <tissue evidence="1">Leaf</tissue>
    </source>
</reference>
<proteinExistence type="predicted"/>
<organism evidence="1">
    <name type="scientific">Rhizophora mucronata</name>
    <name type="common">Asiatic mangrove</name>
    <dbReference type="NCBI Taxonomy" id="61149"/>
    <lineage>
        <taxon>Eukaryota</taxon>
        <taxon>Viridiplantae</taxon>
        <taxon>Streptophyta</taxon>
        <taxon>Embryophyta</taxon>
        <taxon>Tracheophyta</taxon>
        <taxon>Spermatophyta</taxon>
        <taxon>Magnoliopsida</taxon>
        <taxon>eudicotyledons</taxon>
        <taxon>Gunneridae</taxon>
        <taxon>Pentapetalae</taxon>
        <taxon>rosids</taxon>
        <taxon>fabids</taxon>
        <taxon>Malpighiales</taxon>
        <taxon>Rhizophoraceae</taxon>
        <taxon>Rhizophora</taxon>
    </lineage>
</organism>
<accession>A0A2P2PGB1</accession>
<protein>
    <submittedName>
        <fullName evidence="1">Uncharacterized protein</fullName>
    </submittedName>
</protein>
<sequence>MIKLNIMKVELSVV</sequence>